<sequence length="186" mass="20150">MMKLLSFLLVALAASNVHSFSPMLGTSRSVVRSETTSLQMAKGFGAEKTPKREKSAGQTKRDSEAAKYDELAASGGQEYLVYVRQFGSDDQSWFPCGSIAVPRGAQVTDAIYANEEALKVAIMRTYPKLEGLEQEFEFGYNLKIYPDDPVEVAAKGGKKTEGLSVGNWLSLLLSPVDASQSKPPSS</sequence>
<feature type="compositionally biased region" description="Basic and acidic residues" evidence="1">
    <location>
        <begin position="48"/>
        <end position="65"/>
    </location>
</feature>
<keyword evidence="2" id="KW-0732">Signal</keyword>
<dbReference type="EMBL" id="CAICTM010000078">
    <property type="protein sequence ID" value="CAB9500254.1"/>
    <property type="molecule type" value="Genomic_DNA"/>
</dbReference>
<dbReference type="Proteomes" id="UP001153069">
    <property type="component" value="Unassembled WGS sequence"/>
</dbReference>
<reference evidence="3" key="1">
    <citation type="submission" date="2020-06" db="EMBL/GenBank/DDBJ databases">
        <authorList>
            <consortium name="Plant Systems Biology data submission"/>
        </authorList>
    </citation>
    <scope>NUCLEOTIDE SEQUENCE</scope>
    <source>
        <strain evidence="3">D6</strain>
    </source>
</reference>
<evidence type="ECO:0000256" key="2">
    <source>
        <dbReference type="SAM" id="SignalP"/>
    </source>
</evidence>
<evidence type="ECO:0000313" key="4">
    <source>
        <dbReference type="Proteomes" id="UP001153069"/>
    </source>
</evidence>
<dbReference type="AlphaFoldDB" id="A0A9N8DID2"/>
<dbReference type="OrthoDB" id="197165at2759"/>
<gene>
    <name evidence="3" type="ORF">SEMRO_79_G042870.1</name>
</gene>
<feature type="chain" id="PRO_5040495773" evidence="2">
    <location>
        <begin position="20"/>
        <end position="186"/>
    </location>
</feature>
<accession>A0A9N8DID2</accession>
<organism evidence="3 4">
    <name type="scientific">Seminavis robusta</name>
    <dbReference type="NCBI Taxonomy" id="568900"/>
    <lineage>
        <taxon>Eukaryota</taxon>
        <taxon>Sar</taxon>
        <taxon>Stramenopiles</taxon>
        <taxon>Ochrophyta</taxon>
        <taxon>Bacillariophyta</taxon>
        <taxon>Bacillariophyceae</taxon>
        <taxon>Bacillariophycidae</taxon>
        <taxon>Naviculales</taxon>
        <taxon>Naviculaceae</taxon>
        <taxon>Seminavis</taxon>
    </lineage>
</organism>
<keyword evidence="4" id="KW-1185">Reference proteome</keyword>
<feature type="signal peptide" evidence="2">
    <location>
        <begin position="1"/>
        <end position="19"/>
    </location>
</feature>
<dbReference type="Pfam" id="PF20133">
    <property type="entry name" value="HHL1-like"/>
    <property type="match status" value="1"/>
</dbReference>
<protein>
    <submittedName>
        <fullName evidence="3">Uncharacterized protein</fullName>
    </submittedName>
</protein>
<name>A0A9N8DID2_9STRA</name>
<feature type="region of interest" description="Disordered" evidence="1">
    <location>
        <begin position="43"/>
        <end position="65"/>
    </location>
</feature>
<dbReference type="InterPro" id="IPR045388">
    <property type="entry name" value="HHL1-like"/>
</dbReference>
<comment type="caution">
    <text evidence="3">The sequence shown here is derived from an EMBL/GenBank/DDBJ whole genome shotgun (WGS) entry which is preliminary data.</text>
</comment>
<evidence type="ECO:0000256" key="1">
    <source>
        <dbReference type="SAM" id="MobiDB-lite"/>
    </source>
</evidence>
<evidence type="ECO:0000313" key="3">
    <source>
        <dbReference type="EMBL" id="CAB9500254.1"/>
    </source>
</evidence>
<proteinExistence type="predicted"/>